<dbReference type="InterPro" id="IPR000073">
    <property type="entry name" value="AB_hydrolase_1"/>
</dbReference>
<evidence type="ECO:0000313" key="3">
    <source>
        <dbReference type="EMBL" id="MQW92594.1"/>
    </source>
</evidence>
<keyword evidence="1 3" id="KW-0378">Hydrolase</keyword>
<dbReference type="EMBL" id="WITK01000014">
    <property type="protein sequence ID" value="MQW92594.1"/>
    <property type="molecule type" value="Genomic_DNA"/>
</dbReference>
<dbReference type="Proteomes" id="UP000327478">
    <property type="component" value="Chromosome"/>
</dbReference>
<accession>A0A5Q0P1K0</accession>
<dbReference type="Gene3D" id="3.40.50.1820">
    <property type="entry name" value="alpha/beta hydrolase"/>
    <property type="match status" value="1"/>
</dbReference>
<reference evidence="5 6" key="1">
    <citation type="submission" date="2019-10" db="EMBL/GenBank/DDBJ databases">
        <authorList>
            <person name="Dong K."/>
        </authorList>
    </citation>
    <scope>NUCLEOTIDE SEQUENCE [LARGE SCALE GENOMIC DNA]</scope>
    <source>
        <strain evidence="5">dk386</strain>
        <strain evidence="4">Dk386</strain>
        <strain evidence="6">dk771</strain>
        <strain evidence="3">Dk771</strain>
    </source>
</reference>
<dbReference type="InterPro" id="IPR029058">
    <property type="entry name" value="AB_hydrolase_fold"/>
</dbReference>
<dbReference type="EMBL" id="CP045650">
    <property type="protein sequence ID" value="QGA11067.1"/>
    <property type="molecule type" value="Genomic_DNA"/>
</dbReference>
<protein>
    <submittedName>
        <fullName evidence="3">Alpha/beta fold hydrolase</fullName>
    </submittedName>
</protein>
<sequence length="252" mass="29022">MLLNYQYSESNSTQTSMVFIHGLFGSLSNLGMLARHFAETRAVIQIDVRNHGRSGHSDEVNYEMMANDVLETLSHLEIKQFIVVGHSMGGKIAMKIADLAREQIESLVVLDISPYSYVKQQHTEIFKALFAVEKENVRSRLDATNIMKNFISEDMVIQFLLKSFNQGQWLFNVKALHEHYTDIMQWESIQPFEKPSLFLRGEHSNYISQPEHLNAIAEQFSQHKIEMVEGTGHWLHAEKPNVVIEKIKSFLN</sequence>
<dbReference type="PANTHER" id="PTHR46118:SF4">
    <property type="entry name" value="PROTEIN ABHD11"/>
    <property type="match status" value="1"/>
</dbReference>
<gene>
    <name evidence="4" type="ORF">GFH30_06545</name>
    <name evidence="3" type="ORF">GHJ48_09365</name>
</gene>
<keyword evidence="5" id="KW-1185">Reference proteome</keyword>
<dbReference type="Pfam" id="PF00561">
    <property type="entry name" value="Abhydrolase_1"/>
    <property type="match status" value="1"/>
</dbReference>
<evidence type="ECO:0000256" key="1">
    <source>
        <dbReference type="ARBA" id="ARBA00022801"/>
    </source>
</evidence>
<proteinExistence type="predicted"/>
<name>A0A5Q0P1K0_9GAMM</name>
<dbReference type="AlphaFoldDB" id="A0A5Q0P1K0"/>
<dbReference type="GO" id="GO:0016787">
    <property type="term" value="F:hydrolase activity"/>
    <property type="evidence" value="ECO:0007669"/>
    <property type="project" value="UniProtKB-KW"/>
</dbReference>
<feature type="domain" description="AB hydrolase-1" evidence="2">
    <location>
        <begin position="17"/>
        <end position="240"/>
    </location>
</feature>
<evidence type="ECO:0000313" key="5">
    <source>
        <dbReference type="Proteomes" id="UP000327478"/>
    </source>
</evidence>
<evidence type="ECO:0000313" key="4">
    <source>
        <dbReference type="EMBL" id="QGA11067.1"/>
    </source>
</evidence>
<evidence type="ECO:0000313" key="6">
    <source>
        <dbReference type="Proteomes" id="UP000480556"/>
    </source>
</evidence>
<evidence type="ECO:0000259" key="2">
    <source>
        <dbReference type="Pfam" id="PF00561"/>
    </source>
</evidence>
<dbReference type="PANTHER" id="PTHR46118">
    <property type="entry name" value="PROTEIN ABHD11"/>
    <property type="match status" value="1"/>
</dbReference>
<dbReference type="Proteomes" id="UP000480556">
    <property type="component" value="Unassembled WGS sequence"/>
</dbReference>
<dbReference type="SUPFAM" id="SSF53474">
    <property type="entry name" value="alpha/beta-Hydrolases"/>
    <property type="match status" value="1"/>
</dbReference>
<dbReference type="RefSeq" id="WP_153371462.1">
    <property type="nucleotide sequence ID" value="NZ_CP045650.1"/>
</dbReference>
<organism evidence="3 6">
    <name type="scientific">Acinetobacter wanghuae</name>
    <dbReference type="NCBI Taxonomy" id="2662362"/>
    <lineage>
        <taxon>Bacteria</taxon>
        <taxon>Pseudomonadati</taxon>
        <taxon>Pseudomonadota</taxon>
        <taxon>Gammaproteobacteria</taxon>
        <taxon>Moraxellales</taxon>
        <taxon>Moraxellaceae</taxon>
        <taxon>Acinetobacter</taxon>
    </lineage>
</organism>